<feature type="compositionally biased region" description="Basic residues" evidence="1">
    <location>
        <begin position="1"/>
        <end position="10"/>
    </location>
</feature>
<dbReference type="InterPro" id="IPR036236">
    <property type="entry name" value="Znf_C2H2_sf"/>
</dbReference>
<gene>
    <name evidence="2" type="ORF">IWQ62_005896</name>
</gene>
<evidence type="ECO:0000313" key="3">
    <source>
        <dbReference type="Proteomes" id="UP001150925"/>
    </source>
</evidence>
<dbReference type="Gene3D" id="3.30.160.60">
    <property type="entry name" value="Classic Zinc Finger"/>
    <property type="match status" value="1"/>
</dbReference>
<feature type="region of interest" description="Disordered" evidence="1">
    <location>
        <begin position="1"/>
        <end position="39"/>
    </location>
</feature>
<evidence type="ECO:0000313" key="2">
    <source>
        <dbReference type="EMBL" id="KAJ1953862.1"/>
    </source>
</evidence>
<protein>
    <submittedName>
        <fullName evidence="2">Uncharacterized protein</fullName>
    </submittedName>
</protein>
<keyword evidence="3" id="KW-1185">Reference proteome</keyword>
<dbReference type="AlphaFoldDB" id="A0A9W8ALD5"/>
<dbReference type="OrthoDB" id="10469857at2759"/>
<dbReference type="SUPFAM" id="SSF57667">
    <property type="entry name" value="beta-beta-alpha zinc fingers"/>
    <property type="match status" value="1"/>
</dbReference>
<evidence type="ECO:0000256" key="1">
    <source>
        <dbReference type="SAM" id="MobiDB-lite"/>
    </source>
</evidence>
<feature type="compositionally biased region" description="Basic residues" evidence="1">
    <location>
        <begin position="167"/>
        <end position="176"/>
    </location>
</feature>
<organism evidence="2 3">
    <name type="scientific">Dispira parvispora</name>
    <dbReference type="NCBI Taxonomy" id="1520584"/>
    <lineage>
        <taxon>Eukaryota</taxon>
        <taxon>Fungi</taxon>
        <taxon>Fungi incertae sedis</taxon>
        <taxon>Zoopagomycota</taxon>
        <taxon>Kickxellomycotina</taxon>
        <taxon>Dimargaritomycetes</taxon>
        <taxon>Dimargaritales</taxon>
        <taxon>Dimargaritaceae</taxon>
        <taxon>Dispira</taxon>
    </lineage>
</organism>
<dbReference type="Proteomes" id="UP001150925">
    <property type="component" value="Unassembled WGS sequence"/>
</dbReference>
<dbReference type="EMBL" id="JANBPY010002741">
    <property type="protein sequence ID" value="KAJ1953862.1"/>
    <property type="molecule type" value="Genomic_DNA"/>
</dbReference>
<comment type="caution">
    <text evidence="2">The sequence shown here is derived from an EMBL/GenBank/DDBJ whole genome shotgun (WGS) entry which is preliminary data.</text>
</comment>
<reference evidence="2" key="1">
    <citation type="submission" date="2022-07" db="EMBL/GenBank/DDBJ databases">
        <title>Phylogenomic reconstructions and comparative analyses of Kickxellomycotina fungi.</title>
        <authorList>
            <person name="Reynolds N.K."/>
            <person name="Stajich J.E."/>
            <person name="Barry K."/>
            <person name="Grigoriev I.V."/>
            <person name="Crous P."/>
            <person name="Smith M.E."/>
        </authorList>
    </citation>
    <scope>NUCLEOTIDE SEQUENCE</scope>
    <source>
        <strain evidence="2">RSA 1196</strain>
    </source>
</reference>
<feature type="compositionally biased region" description="Basic residues" evidence="1">
    <location>
        <begin position="222"/>
        <end position="235"/>
    </location>
</feature>
<feature type="compositionally biased region" description="Basic and acidic residues" evidence="1">
    <location>
        <begin position="121"/>
        <end position="130"/>
    </location>
</feature>
<sequence length="235" mass="25791">MLKRVAKAYNHHYGDTQLPLATQESDSSNSDSDSDNDMNAAFLPIIPENDPTLVLNDYESSDESVSGSNPQTWKEVTSDDDIPESEVKTIYRCALCPGKVLHSVAAAESHVQSKLHQKKLRLLEKKENKESSTSSSPDTIAKGDDVVRNPQPQSSPPSESTTMAPKTSKKTKKRKQKEGLSGTSSKTMAQTTPLSPSLETGSRTESVPKRKITDNPPTTGPKKNRRKREGKIRKS</sequence>
<feature type="compositionally biased region" description="Polar residues" evidence="1">
    <location>
        <begin position="63"/>
        <end position="75"/>
    </location>
</feature>
<feature type="compositionally biased region" description="Low complexity" evidence="1">
    <location>
        <begin position="150"/>
        <end position="166"/>
    </location>
</feature>
<name>A0A9W8ALD5_9FUNG</name>
<feature type="compositionally biased region" description="Polar residues" evidence="1">
    <location>
        <begin position="181"/>
        <end position="205"/>
    </location>
</feature>
<accession>A0A9W8ALD5</accession>
<feature type="region of interest" description="Disordered" evidence="1">
    <location>
        <begin position="112"/>
        <end position="235"/>
    </location>
</feature>
<proteinExistence type="predicted"/>
<feature type="region of interest" description="Disordered" evidence="1">
    <location>
        <begin position="59"/>
        <end position="81"/>
    </location>
</feature>